<dbReference type="PROSITE" id="PS00624">
    <property type="entry name" value="GMC_OXRED_2"/>
    <property type="match status" value="1"/>
</dbReference>
<feature type="domain" description="Glucose-methanol-choline oxidoreductase N-terminal" evidence="6">
    <location>
        <begin position="255"/>
        <end position="269"/>
    </location>
</feature>
<keyword evidence="3" id="KW-0285">Flavoprotein</keyword>
<dbReference type="InterPro" id="IPR007867">
    <property type="entry name" value="GMC_OxRtase_C"/>
</dbReference>
<comment type="cofactor">
    <cofactor evidence="1 5">
        <name>FAD</name>
        <dbReference type="ChEBI" id="CHEBI:57692"/>
    </cofactor>
</comment>
<protein>
    <submittedName>
        <fullName evidence="7">Putative dehydrogenase</fullName>
    </submittedName>
</protein>
<dbReference type="InterPro" id="IPR036188">
    <property type="entry name" value="FAD/NAD-bd_sf"/>
</dbReference>
<dbReference type="SUPFAM" id="SSF54373">
    <property type="entry name" value="FAD-linked reductases, C-terminal domain"/>
    <property type="match status" value="1"/>
</dbReference>
<feature type="binding site" evidence="5">
    <location>
        <position position="220"/>
    </location>
    <ligand>
        <name>FAD</name>
        <dbReference type="ChEBI" id="CHEBI:57692"/>
    </ligand>
</feature>
<evidence type="ECO:0000256" key="2">
    <source>
        <dbReference type="ARBA" id="ARBA00010790"/>
    </source>
</evidence>
<dbReference type="InterPro" id="IPR012132">
    <property type="entry name" value="GMC_OxRdtase"/>
</dbReference>
<evidence type="ECO:0000313" key="7">
    <source>
        <dbReference type="EMBL" id="CCJ54296.1"/>
    </source>
</evidence>
<dbReference type="Proteomes" id="UP000007564">
    <property type="component" value="Chromosome"/>
</dbReference>
<organism evidence="7 8">
    <name type="scientific">Bordetella bronchiseptica 253</name>
    <dbReference type="NCBI Taxonomy" id="568707"/>
    <lineage>
        <taxon>Bacteria</taxon>
        <taxon>Pseudomonadati</taxon>
        <taxon>Pseudomonadota</taxon>
        <taxon>Betaproteobacteria</taxon>
        <taxon>Burkholderiales</taxon>
        <taxon>Alcaligenaceae</taxon>
        <taxon>Bordetella</taxon>
    </lineage>
</organism>
<dbReference type="Gene3D" id="3.30.560.10">
    <property type="entry name" value="Glucose Oxidase, domain 3"/>
    <property type="match status" value="1"/>
</dbReference>
<accession>A0A0C6P3C4</accession>
<dbReference type="Pfam" id="PF00732">
    <property type="entry name" value="GMC_oxred_N"/>
    <property type="match status" value="1"/>
</dbReference>
<evidence type="ECO:0000256" key="4">
    <source>
        <dbReference type="ARBA" id="ARBA00022827"/>
    </source>
</evidence>
<dbReference type="PIRSF" id="PIRSF000137">
    <property type="entry name" value="Alcohol_oxidase"/>
    <property type="match status" value="1"/>
</dbReference>
<evidence type="ECO:0000256" key="5">
    <source>
        <dbReference type="PIRSR" id="PIRSR000137-2"/>
    </source>
</evidence>
<dbReference type="GO" id="GO:0016614">
    <property type="term" value="F:oxidoreductase activity, acting on CH-OH group of donors"/>
    <property type="evidence" value="ECO:0007669"/>
    <property type="project" value="InterPro"/>
</dbReference>
<dbReference type="PANTHER" id="PTHR11552">
    <property type="entry name" value="GLUCOSE-METHANOL-CHOLINE GMC OXIDOREDUCTASE"/>
    <property type="match status" value="1"/>
</dbReference>
<proteinExistence type="inferred from homology"/>
<dbReference type="AlphaFoldDB" id="A0A0C6P3C4"/>
<dbReference type="PANTHER" id="PTHR11552:SF147">
    <property type="entry name" value="CHOLINE DEHYDROGENASE, MITOCHONDRIAL"/>
    <property type="match status" value="1"/>
</dbReference>
<comment type="similarity">
    <text evidence="2">Belongs to the GMC oxidoreductase family.</text>
</comment>
<keyword evidence="4 5" id="KW-0274">FAD</keyword>
<evidence type="ECO:0000259" key="6">
    <source>
        <dbReference type="PROSITE" id="PS00624"/>
    </source>
</evidence>
<dbReference type="Gene3D" id="3.50.50.60">
    <property type="entry name" value="FAD/NAD(P)-binding domain"/>
    <property type="match status" value="1"/>
</dbReference>
<dbReference type="Pfam" id="PF05199">
    <property type="entry name" value="GMC_oxred_C"/>
    <property type="match status" value="1"/>
</dbReference>
<dbReference type="OrthoDB" id="9785276at2"/>
<evidence type="ECO:0000313" key="8">
    <source>
        <dbReference type="Proteomes" id="UP000007564"/>
    </source>
</evidence>
<reference evidence="7 8" key="1">
    <citation type="journal article" date="2012" name="BMC Genomics">
        <title>Comparative genomics of the classical Bordetella subspecies: the evolution and exchange of virulence-associated diversity amongst closely related pathogens.</title>
        <authorList>
            <person name="Park J."/>
            <person name="Zhang Y."/>
            <person name="Buboltz A.M."/>
            <person name="Zhang X."/>
            <person name="Schuster S.C."/>
            <person name="Ahuja U."/>
            <person name="Liu M."/>
            <person name="Miller J.F."/>
            <person name="Sebaihia M."/>
            <person name="Bentley S.D."/>
            <person name="Parkhill J."/>
            <person name="Harvill E.T."/>
        </authorList>
    </citation>
    <scope>NUCLEOTIDE SEQUENCE [LARGE SCALE GENOMIC DNA]</scope>
    <source>
        <strain evidence="7 8">253</strain>
    </source>
</reference>
<dbReference type="KEGG" id="bbh:BN112_2379"/>
<dbReference type="SUPFAM" id="SSF51905">
    <property type="entry name" value="FAD/NAD(P)-binding domain"/>
    <property type="match status" value="1"/>
</dbReference>
<dbReference type="HOGENOM" id="CLU_002865_7_2_4"/>
<evidence type="ECO:0000256" key="1">
    <source>
        <dbReference type="ARBA" id="ARBA00001974"/>
    </source>
</evidence>
<name>A0A0C6P3C4_BORBO</name>
<dbReference type="GO" id="GO:0050660">
    <property type="term" value="F:flavin adenine dinucleotide binding"/>
    <property type="evidence" value="ECO:0007669"/>
    <property type="project" value="InterPro"/>
</dbReference>
<dbReference type="PROSITE" id="PS51257">
    <property type="entry name" value="PROKAR_LIPOPROTEIN"/>
    <property type="match status" value="1"/>
</dbReference>
<evidence type="ECO:0000256" key="3">
    <source>
        <dbReference type="ARBA" id="ARBA00022630"/>
    </source>
</evidence>
<dbReference type="InterPro" id="IPR000172">
    <property type="entry name" value="GMC_OxRdtase_N"/>
</dbReference>
<gene>
    <name evidence="7" type="ORF">BN112_2379</name>
</gene>
<dbReference type="EMBL" id="HE965806">
    <property type="protein sequence ID" value="CCJ54296.1"/>
    <property type="molecule type" value="Genomic_DNA"/>
</dbReference>
<feature type="binding site" evidence="5">
    <location>
        <begin position="474"/>
        <end position="475"/>
    </location>
    <ligand>
        <name>FAD</name>
        <dbReference type="ChEBI" id="CHEBI:57692"/>
    </ligand>
</feature>
<sequence>MEKKRVFDYIVVGGGSAGCVIASRLSEESGRSVLLLEAGGSDRRLWARIPLGVGKLVNDPSCLWEAEAGPEPLLGGRAVRWTSGRIMGGGSSVNGMLAVRGNPSRYDDWAGLGCPGMGYEDMLPYFRKLETCMFPASGERGTQGPIGISRIAPEPVGAAFVQACQASGLDLLDDFNSDFRAGATYMQASIRNGRRASASRGYIDPVRGRGNLVIEENAVVHRVLFEGLRATGVEVEIGGQLARIRADAEVILCAGAIRSPQLLELSGIGQPGILARHGVAPVLALPGVGENLQDHYMVRVCLRSAVPRTIFDFLRSPWYQARELAKYVLARRGMFACGSLTAMAFVKSRFATSHPDVRIQLGLSSGAQRVSKNEGSGLDPFSAFHIGGYFIHPHSRGALHIQSRDPRQAPRISANYLQAERDRQVTVDIVRTIRDIAARAPLSELVREEIRPGPALDTDEQLLRYARETGDTCWHPLGTCRMGTDGMSVVDPAFRVHGLQGLRVADASVAPFQVSSNTNIPTIAVAERAAALIRAA</sequence>